<protein>
    <recommendedName>
        <fullName evidence="5">Acid phosphatase</fullName>
    </recommendedName>
</protein>
<dbReference type="AlphaFoldDB" id="A0A2B7YZQ1"/>
<dbReference type="SUPFAM" id="SSF53254">
    <property type="entry name" value="Phosphoglycerate mutase-like"/>
    <property type="match status" value="1"/>
</dbReference>
<reference evidence="3 4" key="1">
    <citation type="submission" date="2017-10" db="EMBL/GenBank/DDBJ databases">
        <title>Comparative genomics in systemic dimorphic fungi from Ajellomycetaceae.</title>
        <authorList>
            <person name="Munoz J.F."/>
            <person name="Mcewen J.G."/>
            <person name="Clay O.K."/>
            <person name="Cuomo C.A."/>
        </authorList>
    </citation>
    <scope>NUCLEOTIDE SEQUENCE [LARGE SCALE GENOMIC DNA]</scope>
    <source>
        <strain evidence="3 4">UAMH7299</strain>
    </source>
</reference>
<dbReference type="InterPro" id="IPR029033">
    <property type="entry name" value="His_PPase_superfam"/>
</dbReference>
<dbReference type="Proteomes" id="UP000224634">
    <property type="component" value="Unassembled WGS sequence"/>
</dbReference>
<dbReference type="InterPro" id="IPR000560">
    <property type="entry name" value="His_Pase_clade-2"/>
</dbReference>
<dbReference type="GO" id="GO:0016791">
    <property type="term" value="F:phosphatase activity"/>
    <property type="evidence" value="ECO:0007669"/>
    <property type="project" value="TreeGrafter"/>
</dbReference>
<comment type="similarity">
    <text evidence="1">Belongs to the histidine acid phosphatase family.</text>
</comment>
<proteinExistence type="inferred from homology"/>
<evidence type="ECO:0008006" key="5">
    <source>
        <dbReference type="Google" id="ProtNLM"/>
    </source>
</evidence>
<keyword evidence="2" id="KW-0378">Hydrolase</keyword>
<dbReference type="Pfam" id="PF00328">
    <property type="entry name" value="His_Phos_2"/>
    <property type="match status" value="1"/>
</dbReference>
<evidence type="ECO:0000313" key="4">
    <source>
        <dbReference type="Proteomes" id="UP000224634"/>
    </source>
</evidence>
<organism evidence="3 4">
    <name type="scientific">Polytolypa hystricis (strain UAMH7299)</name>
    <dbReference type="NCBI Taxonomy" id="1447883"/>
    <lineage>
        <taxon>Eukaryota</taxon>
        <taxon>Fungi</taxon>
        <taxon>Dikarya</taxon>
        <taxon>Ascomycota</taxon>
        <taxon>Pezizomycotina</taxon>
        <taxon>Eurotiomycetes</taxon>
        <taxon>Eurotiomycetidae</taxon>
        <taxon>Onygenales</taxon>
        <taxon>Onygenales incertae sedis</taxon>
        <taxon>Polytolypa</taxon>
    </lineage>
</organism>
<dbReference type="CDD" id="cd07061">
    <property type="entry name" value="HP_HAP_like"/>
    <property type="match status" value="1"/>
</dbReference>
<dbReference type="PANTHER" id="PTHR11567">
    <property type="entry name" value="ACID PHOSPHATASE-RELATED"/>
    <property type="match status" value="1"/>
</dbReference>
<dbReference type="OrthoDB" id="10257284at2759"/>
<dbReference type="PANTHER" id="PTHR11567:SF110">
    <property type="entry name" value="2-PHOSPHOXYLOSE PHOSPHATASE 1"/>
    <property type="match status" value="1"/>
</dbReference>
<sequence length="545" mass="60882">MTSLVPRAPYSKEELEKLYPKGLELQLVQVPTLWVKKAATDVNSNSIGERSPVSSRFQNAGLTPYWPYCNVARSLASMAATTEDLSKWDSFQWRRKIEQFGSHDQARIAVGPEAESDGICTLGELTDLGRQSTYALGTRLRRLYVDQLGFMPKIRSDTGDMYLRATPIPRALESLQQAFWGMYPSNARTADFTTPTIVSRTPAEETLFPNEGNCHRFRQLARMFAQRAADTWNDSEEMTYLNSVLGKWMPPGSPRIKVDSRPRLSGIMDTINATFVHGPQTRLPSEFYDPKVREHCDKIATNEWFAGYKESKEYRKLGIGALMGDVVDRMVSAAVEGGWRPKIDDSSSSSSSSSSREGDDEAVKFALSGCHDTTIAAILTSLGGFENGKWPSFTSNIAIELFRVTDKKKLQHERQAGDILEELKDPIKNNSTDKTSSPSFFSFLTDRKASTTTTKPTPSAIARTPLSALPPLRNHYVRIRYNDVPVRIPGCATSPAKHLDGDETFCTLEAFKEIVDKFTPADWREECGRNTEGGMFEEGREPAGY</sequence>
<dbReference type="Gene3D" id="3.40.50.1240">
    <property type="entry name" value="Phosphoglycerate mutase-like"/>
    <property type="match status" value="1"/>
</dbReference>
<accession>A0A2B7YZQ1</accession>
<dbReference type="EMBL" id="PDNA01000016">
    <property type="protein sequence ID" value="PGH26469.1"/>
    <property type="molecule type" value="Genomic_DNA"/>
</dbReference>
<evidence type="ECO:0000256" key="2">
    <source>
        <dbReference type="ARBA" id="ARBA00022801"/>
    </source>
</evidence>
<comment type="caution">
    <text evidence="3">The sequence shown here is derived from an EMBL/GenBank/DDBJ whole genome shotgun (WGS) entry which is preliminary data.</text>
</comment>
<name>A0A2B7YZQ1_POLH7</name>
<dbReference type="InterPro" id="IPR050645">
    <property type="entry name" value="Histidine_acid_phosphatase"/>
</dbReference>
<gene>
    <name evidence="3" type="ORF">AJ80_01782</name>
</gene>
<evidence type="ECO:0000256" key="1">
    <source>
        <dbReference type="ARBA" id="ARBA00005375"/>
    </source>
</evidence>
<keyword evidence="4" id="KW-1185">Reference proteome</keyword>
<evidence type="ECO:0000313" key="3">
    <source>
        <dbReference type="EMBL" id="PGH26469.1"/>
    </source>
</evidence>
<dbReference type="STRING" id="1447883.A0A2B7YZQ1"/>